<dbReference type="Proteomes" id="UP000524450">
    <property type="component" value="Unassembled WGS sequence"/>
</dbReference>
<evidence type="ECO:0000313" key="7">
    <source>
        <dbReference type="Proteomes" id="UP000524450"/>
    </source>
</evidence>
<keyword evidence="2 4" id="KW-0238">DNA-binding</keyword>
<evidence type="ECO:0000313" key="6">
    <source>
        <dbReference type="EMBL" id="MBB4225920.1"/>
    </source>
</evidence>
<dbReference type="GO" id="GO:0003677">
    <property type="term" value="F:DNA binding"/>
    <property type="evidence" value="ECO:0007669"/>
    <property type="project" value="UniProtKB-UniRule"/>
</dbReference>
<dbReference type="InterPro" id="IPR009057">
    <property type="entry name" value="Homeodomain-like_sf"/>
</dbReference>
<dbReference type="PANTHER" id="PTHR47506:SF1">
    <property type="entry name" value="HTH-TYPE TRANSCRIPTIONAL REGULATOR YJDC"/>
    <property type="match status" value="1"/>
</dbReference>
<feature type="DNA-binding region" description="H-T-H motif" evidence="4">
    <location>
        <begin position="39"/>
        <end position="58"/>
    </location>
</feature>
<comment type="caution">
    <text evidence="6">The sequence shown here is derived from an EMBL/GenBank/DDBJ whole genome shotgun (WGS) entry which is preliminary data.</text>
</comment>
<dbReference type="EMBL" id="JACIFZ010000017">
    <property type="protein sequence ID" value="MBB4225920.1"/>
    <property type="molecule type" value="Genomic_DNA"/>
</dbReference>
<evidence type="ECO:0000256" key="3">
    <source>
        <dbReference type="ARBA" id="ARBA00023163"/>
    </source>
</evidence>
<name>A0A840G289_9BURK</name>
<evidence type="ECO:0000256" key="2">
    <source>
        <dbReference type="ARBA" id="ARBA00023125"/>
    </source>
</evidence>
<evidence type="ECO:0000256" key="1">
    <source>
        <dbReference type="ARBA" id="ARBA00023015"/>
    </source>
</evidence>
<organism evidence="6 7">
    <name type="scientific">Variovorax guangxiensis</name>
    <dbReference type="NCBI Taxonomy" id="1775474"/>
    <lineage>
        <taxon>Bacteria</taxon>
        <taxon>Pseudomonadati</taxon>
        <taxon>Pseudomonadota</taxon>
        <taxon>Betaproteobacteria</taxon>
        <taxon>Burkholderiales</taxon>
        <taxon>Comamonadaceae</taxon>
        <taxon>Variovorax</taxon>
    </lineage>
</organism>
<reference evidence="6 7" key="1">
    <citation type="submission" date="2020-08" db="EMBL/GenBank/DDBJ databases">
        <title>Genomic Encyclopedia of Type Strains, Phase IV (KMG-V): Genome sequencing to study the core and pangenomes of soil and plant-associated prokaryotes.</title>
        <authorList>
            <person name="Whitman W."/>
        </authorList>
    </citation>
    <scope>NUCLEOTIDE SEQUENCE [LARGE SCALE GENOMIC DNA]</scope>
    <source>
        <strain evidence="6 7">34/80</strain>
    </source>
</reference>
<dbReference type="AlphaFoldDB" id="A0A840G289"/>
<gene>
    <name evidence="6" type="ORF">GGD71_006733</name>
</gene>
<keyword evidence="1" id="KW-0805">Transcription regulation</keyword>
<protein>
    <submittedName>
        <fullName evidence="6">AcrR family transcriptional regulator</fullName>
    </submittedName>
</protein>
<dbReference type="PANTHER" id="PTHR47506">
    <property type="entry name" value="TRANSCRIPTIONAL REGULATORY PROTEIN"/>
    <property type="match status" value="1"/>
</dbReference>
<proteinExistence type="predicted"/>
<keyword evidence="3" id="KW-0804">Transcription</keyword>
<evidence type="ECO:0000256" key="4">
    <source>
        <dbReference type="PROSITE-ProRule" id="PRU00335"/>
    </source>
</evidence>
<sequence>MVIARLSRLRGQGMEQESRERLVGKATRLFSERGFHLVSVEEIVGGSDELRIAMHRHFPRKEDLVQAVLEQRSDDILDSIARRLEEIPDPAGKIKGVFDWHDDWFRTPGFAGCLFERALSEFGVHTKGISDVALRYRSTLKRQMAEMLRMLIPQAHAVRLALTYAMLLHGAGAAAQAHGNPEELVHDAWQAAKLLLDKTRQP</sequence>
<dbReference type="InterPro" id="IPR036271">
    <property type="entry name" value="Tet_transcr_reg_TetR-rel_C_sf"/>
</dbReference>
<evidence type="ECO:0000259" key="5">
    <source>
        <dbReference type="PROSITE" id="PS50977"/>
    </source>
</evidence>
<dbReference type="Pfam" id="PF00440">
    <property type="entry name" value="TetR_N"/>
    <property type="match status" value="1"/>
</dbReference>
<dbReference type="SUPFAM" id="SSF46689">
    <property type="entry name" value="Homeodomain-like"/>
    <property type="match status" value="1"/>
</dbReference>
<accession>A0A840G289</accession>
<dbReference type="SUPFAM" id="SSF48498">
    <property type="entry name" value="Tetracyclin repressor-like, C-terminal domain"/>
    <property type="match status" value="1"/>
</dbReference>
<dbReference type="PROSITE" id="PS50977">
    <property type="entry name" value="HTH_TETR_2"/>
    <property type="match status" value="1"/>
</dbReference>
<dbReference type="Gene3D" id="1.10.357.10">
    <property type="entry name" value="Tetracycline Repressor, domain 2"/>
    <property type="match status" value="1"/>
</dbReference>
<feature type="domain" description="HTH tetR-type" evidence="5">
    <location>
        <begin position="16"/>
        <end position="76"/>
    </location>
</feature>
<dbReference type="InterPro" id="IPR001647">
    <property type="entry name" value="HTH_TetR"/>
</dbReference>